<dbReference type="HOGENOM" id="CLU_631872_0_0_1"/>
<evidence type="ECO:0000313" key="1">
    <source>
        <dbReference type="EMBL" id="EGN94726.1"/>
    </source>
</evidence>
<dbReference type="InParanoid" id="F8QAD6"/>
<dbReference type="EMBL" id="GL945487">
    <property type="protein sequence ID" value="EGN94726.1"/>
    <property type="molecule type" value="Genomic_DNA"/>
</dbReference>
<protein>
    <submittedName>
        <fullName evidence="1">Uncharacterized protein</fullName>
    </submittedName>
</protein>
<dbReference type="AlphaFoldDB" id="F8QAD6"/>
<accession>F8QAD6</accession>
<gene>
    <name evidence="1" type="ORF">SERLA73DRAFT_77468</name>
</gene>
<sequence>MLCPVTHVKNANQHPGKILLDLQPKKCSQAEVAQEMEQLKLTKDELVRAMKLDIAAAAKVEDENESDEVELAARKTTMGSIGIQADSSQQDTNLMEEASQAVSGINRVDEDVLELSDEEELVAKKKKKMGGLGIQAAIGALISTACTPVSKHTKKAISSKLTSNVVRTTLSGDTGVRYKAGGFEDEVKEYVEAVKGKHIISANLVKVKDGVNPPSKRVKMEHPTKITNSDLLEGCMEGGRWRNILIMTYKKWLPCKSPSILRPLNVFWNEFASEILTDFAYLYKEIGDDPLEFCGLFRSPFVLQTFAAHLAAVKTSIDVKVLQADGVPSNATDIKKYPLVGALAMSAAAVERAFTMWAERKVSWDPPLMQSQPSDTNWGKAIRYYATSIKALKQETMNNIVAKASTYIVGKGHSKQPATSTDGGADSRACLADI</sequence>
<dbReference type="Proteomes" id="UP000008063">
    <property type="component" value="Unassembled WGS sequence"/>
</dbReference>
<evidence type="ECO:0000313" key="2">
    <source>
        <dbReference type="Proteomes" id="UP000008063"/>
    </source>
</evidence>
<name>F8QAD6_SERL3</name>
<keyword evidence="2" id="KW-1185">Reference proteome</keyword>
<organism evidence="2">
    <name type="scientific">Serpula lacrymans var. lacrymans (strain S7.3)</name>
    <name type="common">Dry rot fungus</name>
    <dbReference type="NCBI Taxonomy" id="936435"/>
    <lineage>
        <taxon>Eukaryota</taxon>
        <taxon>Fungi</taxon>
        <taxon>Dikarya</taxon>
        <taxon>Basidiomycota</taxon>
        <taxon>Agaricomycotina</taxon>
        <taxon>Agaricomycetes</taxon>
        <taxon>Agaricomycetidae</taxon>
        <taxon>Boletales</taxon>
        <taxon>Coniophorineae</taxon>
        <taxon>Serpulaceae</taxon>
        <taxon>Serpula</taxon>
    </lineage>
</organism>
<proteinExistence type="predicted"/>
<reference evidence="2" key="1">
    <citation type="journal article" date="2011" name="Science">
        <title>The plant cell wall-decomposing machinery underlies the functional diversity of forest fungi.</title>
        <authorList>
            <person name="Eastwood D.C."/>
            <person name="Floudas D."/>
            <person name="Binder M."/>
            <person name="Majcherczyk A."/>
            <person name="Schneider P."/>
            <person name="Aerts A."/>
            <person name="Asiegbu F.O."/>
            <person name="Baker S.E."/>
            <person name="Barry K."/>
            <person name="Bendiksby M."/>
            <person name="Blumentritt M."/>
            <person name="Coutinho P.M."/>
            <person name="Cullen D."/>
            <person name="de Vries R.P."/>
            <person name="Gathman A."/>
            <person name="Goodell B."/>
            <person name="Henrissat B."/>
            <person name="Ihrmark K."/>
            <person name="Kauserud H."/>
            <person name="Kohler A."/>
            <person name="LaButti K."/>
            <person name="Lapidus A."/>
            <person name="Lavin J.L."/>
            <person name="Lee Y.-H."/>
            <person name="Lindquist E."/>
            <person name="Lilly W."/>
            <person name="Lucas S."/>
            <person name="Morin E."/>
            <person name="Murat C."/>
            <person name="Oguiza J.A."/>
            <person name="Park J."/>
            <person name="Pisabarro A.G."/>
            <person name="Riley R."/>
            <person name="Rosling A."/>
            <person name="Salamov A."/>
            <person name="Schmidt O."/>
            <person name="Schmutz J."/>
            <person name="Skrede I."/>
            <person name="Stenlid J."/>
            <person name="Wiebenga A."/>
            <person name="Xie X."/>
            <person name="Kuees U."/>
            <person name="Hibbett D.S."/>
            <person name="Hoffmeister D."/>
            <person name="Hoegberg N."/>
            <person name="Martin F."/>
            <person name="Grigoriev I.V."/>
            <person name="Watkinson S.C."/>
        </authorList>
    </citation>
    <scope>NUCLEOTIDE SEQUENCE [LARGE SCALE GENOMIC DNA]</scope>
    <source>
        <strain evidence="2">strain S7.3</strain>
    </source>
</reference>